<evidence type="ECO:0000313" key="2">
    <source>
        <dbReference type="Proteomes" id="UP001522868"/>
    </source>
</evidence>
<evidence type="ECO:0008006" key="3">
    <source>
        <dbReference type="Google" id="ProtNLM"/>
    </source>
</evidence>
<dbReference type="RefSeq" id="WP_248633081.1">
    <property type="nucleotide sequence ID" value="NZ_JALPTH010000007.1"/>
</dbReference>
<protein>
    <recommendedName>
        <fullName evidence="3">Transposase</fullName>
    </recommendedName>
</protein>
<evidence type="ECO:0000313" key="1">
    <source>
        <dbReference type="EMBL" id="MCK8677799.1"/>
    </source>
</evidence>
<reference evidence="1 2" key="1">
    <citation type="submission" date="2022-04" db="EMBL/GenBank/DDBJ databases">
        <title>Streptomyces sp. nov. LCR6-01 isolated from Lichen of Dirinaria sp.</title>
        <authorList>
            <person name="Kanchanasin P."/>
            <person name="Tanasupawat S."/>
            <person name="Phongsopitanun W."/>
        </authorList>
    </citation>
    <scope>NUCLEOTIDE SEQUENCE [LARGE SCALE GENOMIC DNA]</scope>
    <source>
        <strain evidence="1 2">LCR6-01</strain>
    </source>
</reference>
<organism evidence="1 2">
    <name type="scientific">Streptomyces lichenis</name>
    <dbReference type="NCBI Taxonomy" id="2306967"/>
    <lineage>
        <taxon>Bacteria</taxon>
        <taxon>Bacillati</taxon>
        <taxon>Actinomycetota</taxon>
        <taxon>Actinomycetes</taxon>
        <taxon>Kitasatosporales</taxon>
        <taxon>Streptomycetaceae</taxon>
        <taxon>Streptomyces</taxon>
    </lineage>
</organism>
<dbReference type="Proteomes" id="UP001522868">
    <property type="component" value="Unassembled WGS sequence"/>
</dbReference>
<comment type="caution">
    <text evidence="1">The sequence shown here is derived from an EMBL/GenBank/DDBJ whole genome shotgun (WGS) entry which is preliminary data.</text>
</comment>
<accession>A0ABT0I927</accession>
<sequence length="49" mass="5317">MLDDRQWAAKRAAVLCHGSQLAPLAADHGSLPARGGPLRAERVWRLAAR</sequence>
<gene>
    <name evidence="1" type="ORF">M1O15_10410</name>
</gene>
<dbReference type="InterPro" id="IPR024078">
    <property type="entry name" value="LmbE-like_dom_sf"/>
</dbReference>
<name>A0ABT0I927_9ACTN</name>
<dbReference type="Gene3D" id="3.40.50.10320">
    <property type="entry name" value="LmbE-like"/>
    <property type="match status" value="1"/>
</dbReference>
<keyword evidence="2" id="KW-1185">Reference proteome</keyword>
<proteinExistence type="predicted"/>
<dbReference type="EMBL" id="JALPTH010000007">
    <property type="protein sequence ID" value="MCK8677799.1"/>
    <property type="molecule type" value="Genomic_DNA"/>
</dbReference>